<dbReference type="InterPro" id="IPR053237">
    <property type="entry name" value="Natterin_C"/>
</dbReference>
<dbReference type="InterPro" id="IPR004991">
    <property type="entry name" value="Aerolysin-like"/>
</dbReference>
<name>A0A8X8ZFS9_SALSN</name>
<dbReference type="SUPFAM" id="SSF56973">
    <property type="entry name" value="Aerolisin/ETX pore-forming domain"/>
    <property type="match status" value="1"/>
</dbReference>
<dbReference type="Pfam" id="PF03318">
    <property type="entry name" value="ETX_MTX2"/>
    <property type="match status" value="1"/>
</dbReference>
<reference evidence="1" key="1">
    <citation type="submission" date="2018-01" db="EMBL/GenBank/DDBJ databases">
        <authorList>
            <person name="Mao J.F."/>
        </authorList>
    </citation>
    <scope>NUCLEOTIDE SEQUENCE</scope>
    <source>
        <strain evidence="1">Huo1</strain>
        <tissue evidence="1">Leaf</tissue>
    </source>
</reference>
<dbReference type="EMBL" id="PNBA02000013">
    <property type="protein sequence ID" value="KAG6403232.1"/>
    <property type="molecule type" value="Genomic_DNA"/>
</dbReference>
<dbReference type="PANTHER" id="PTHR39244">
    <property type="entry name" value="NATTERIN-4"/>
    <property type="match status" value="1"/>
</dbReference>
<organism evidence="1">
    <name type="scientific">Salvia splendens</name>
    <name type="common">Scarlet sage</name>
    <dbReference type="NCBI Taxonomy" id="180675"/>
    <lineage>
        <taxon>Eukaryota</taxon>
        <taxon>Viridiplantae</taxon>
        <taxon>Streptophyta</taxon>
        <taxon>Embryophyta</taxon>
        <taxon>Tracheophyta</taxon>
        <taxon>Spermatophyta</taxon>
        <taxon>Magnoliopsida</taxon>
        <taxon>eudicotyledons</taxon>
        <taxon>Gunneridae</taxon>
        <taxon>Pentapetalae</taxon>
        <taxon>asterids</taxon>
        <taxon>lamiids</taxon>
        <taxon>Lamiales</taxon>
        <taxon>Lamiaceae</taxon>
        <taxon>Nepetoideae</taxon>
        <taxon>Mentheae</taxon>
        <taxon>Salviinae</taxon>
        <taxon>Salvia</taxon>
        <taxon>Salvia subgen. Calosphace</taxon>
        <taxon>core Calosphace</taxon>
    </lineage>
</organism>
<comment type="caution">
    <text evidence="1">The sequence shown here is derived from an EMBL/GenBank/DDBJ whole genome shotgun (WGS) entry which is preliminary data.</text>
</comment>
<evidence type="ECO:0000313" key="1">
    <source>
        <dbReference type="EMBL" id="KAG6403232.1"/>
    </source>
</evidence>
<dbReference type="AlphaFoldDB" id="A0A8X8ZFS9"/>
<dbReference type="Proteomes" id="UP000298416">
    <property type="component" value="Unassembled WGS sequence"/>
</dbReference>
<sequence length="117" mass="12845">MEDSRIYGKTPFLAGSTMLTNDMDHENTMTDEKSYLFTRGVTVKTGVETSIKTKVPWITEAGIKVSFEISRSFQWDETTKTTTTVSASGTVPVPAKSRAVVDYVGTIGTCNIPFSYS</sequence>
<reference evidence="1" key="2">
    <citation type="submission" date="2020-08" db="EMBL/GenBank/DDBJ databases">
        <title>Plant Genome Project.</title>
        <authorList>
            <person name="Zhang R.-G."/>
        </authorList>
    </citation>
    <scope>NUCLEOTIDE SEQUENCE</scope>
    <source>
        <strain evidence="1">Huo1</strain>
        <tissue evidence="1">Leaf</tissue>
    </source>
</reference>
<accession>A0A8X8ZFS9</accession>
<keyword evidence="2" id="KW-1185">Reference proteome</keyword>
<dbReference type="Gene3D" id="2.170.15.10">
    <property type="entry name" value="Proaerolysin, chain A, domain 3"/>
    <property type="match status" value="1"/>
</dbReference>
<evidence type="ECO:0000313" key="2">
    <source>
        <dbReference type="Proteomes" id="UP000298416"/>
    </source>
</evidence>
<gene>
    <name evidence="1" type="ORF">SASPL_135449</name>
</gene>
<dbReference type="PANTHER" id="PTHR39244:SF5">
    <property type="entry name" value="NATTERIN-3-LIKE"/>
    <property type="match status" value="1"/>
</dbReference>
<protein>
    <submittedName>
        <fullName evidence="1">Uncharacterized protein</fullName>
    </submittedName>
</protein>
<proteinExistence type="predicted"/>